<feature type="region of interest" description="Disordered" evidence="1">
    <location>
        <begin position="53"/>
        <end position="73"/>
    </location>
</feature>
<proteinExistence type="predicted"/>
<name>W4K5F6_HETIT</name>
<feature type="domain" description="DUF1279" evidence="3">
    <location>
        <begin position="79"/>
        <end position="189"/>
    </location>
</feature>
<dbReference type="RefSeq" id="XP_009547722.1">
    <property type="nucleotide sequence ID" value="XM_009549427.1"/>
</dbReference>
<evidence type="ECO:0000313" key="4">
    <source>
        <dbReference type="EMBL" id="ETW81042.1"/>
    </source>
</evidence>
<keyword evidence="5" id="KW-1185">Reference proteome</keyword>
<dbReference type="InterPro" id="IPR009688">
    <property type="entry name" value="FAM210A/B-like_dom"/>
</dbReference>
<keyword evidence="2" id="KW-0472">Membrane</keyword>
<keyword evidence="2" id="KW-0812">Transmembrane</keyword>
<evidence type="ECO:0000256" key="1">
    <source>
        <dbReference type="SAM" id="MobiDB-lite"/>
    </source>
</evidence>
<dbReference type="eggNOG" id="KOG4526">
    <property type="taxonomic scope" value="Eukaryota"/>
</dbReference>
<organism evidence="4 5">
    <name type="scientific">Heterobasidion irregulare (strain TC 32-1)</name>
    <dbReference type="NCBI Taxonomy" id="747525"/>
    <lineage>
        <taxon>Eukaryota</taxon>
        <taxon>Fungi</taxon>
        <taxon>Dikarya</taxon>
        <taxon>Basidiomycota</taxon>
        <taxon>Agaricomycotina</taxon>
        <taxon>Agaricomycetes</taxon>
        <taxon>Russulales</taxon>
        <taxon>Bondarzewiaceae</taxon>
        <taxon>Heterobasidion</taxon>
        <taxon>Heterobasidion annosum species complex</taxon>
    </lineage>
</organism>
<dbReference type="OrthoDB" id="426386at2759"/>
<dbReference type="InParanoid" id="W4K5F6"/>
<reference evidence="4 5" key="1">
    <citation type="journal article" date="2012" name="New Phytol.">
        <title>Insight into trade-off between wood decay and parasitism from the genome of a fungal forest pathogen.</title>
        <authorList>
            <person name="Olson A."/>
            <person name="Aerts A."/>
            <person name="Asiegbu F."/>
            <person name="Belbahri L."/>
            <person name="Bouzid O."/>
            <person name="Broberg A."/>
            <person name="Canback B."/>
            <person name="Coutinho P.M."/>
            <person name="Cullen D."/>
            <person name="Dalman K."/>
            <person name="Deflorio G."/>
            <person name="van Diepen L.T."/>
            <person name="Dunand C."/>
            <person name="Duplessis S."/>
            <person name="Durling M."/>
            <person name="Gonthier P."/>
            <person name="Grimwood J."/>
            <person name="Fossdal C.G."/>
            <person name="Hansson D."/>
            <person name="Henrissat B."/>
            <person name="Hietala A."/>
            <person name="Himmelstrand K."/>
            <person name="Hoffmeister D."/>
            <person name="Hogberg N."/>
            <person name="James T.Y."/>
            <person name="Karlsson M."/>
            <person name="Kohler A."/>
            <person name="Kues U."/>
            <person name="Lee Y.H."/>
            <person name="Lin Y.C."/>
            <person name="Lind M."/>
            <person name="Lindquist E."/>
            <person name="Lombard V."/>
            <person name="Lucas S."/>
            <person name="Lunden K."/>
            <person name="Morin E."/>
            <person name="Murat C."/>
            <person name="Park J."/>
            <person name="Raffaello T."/>
            <person name="Rouze P."/>
            <person name="Salamov A."/>
            <person name="Schmutz J."/>
            <person name="Solheim H."/>
            <person name="Stahlberg J."/>
            <person name="Velez H."/>
            <person name="de Vries R.P."/>
            <person name="Wiebenga A."/>
            <person name="Woodward S."/>
            <person name="Yakovlev I."/>
            <person name="Garbelotto M."/>
            <person name="Martin F."/>
            <person name="Grigoriev I.V."/>
            <person name="Stenlid J."/>
        </authorList>
    </citation>
    <scope>NUCLEOTIDE SEQUENCE [LARGE SCALE GENOMIC DNA]</scope>
    <source>
        <strain evidence="4 5">TC 32-1</strain>
    </source>
</reference>
<dbReference type="Proteomes" id="UP000030671">
    <property type="component" value="Unassembled WGS sequence"/>
</dbReference>
<protein>
    <recommendedName>
        <fullName evidence="3">DUF1279 domain-containing protein</fullName>
    </recommendedName>
</protein>
<evidence type="ECO:0000256" key="2">
    <source>
        <dbReference type="SAM" id="Phobius"/>
    </source>
</evidence>
<dbReference type="KEGG" id="hir:HETIRDRAFT_321194"/>
<dbReference type="Pfam" id="PF06916">
    <property type="entry name" value="FAM210A-B_dom"/>
    <property type="match status" value="1"/>
</dbReference>
<keyword evidence="2" id="KW-1133">Transmembrane helix</keyword>
<gene>
    <name evidence="4" type="ORF">HETIRDRAFT_321194</name>
</gene>
<dbReference type="FunCoup" id="W4K5F6">
    <property type="interactions" value="188"/>
</dbReference>
<evidence type="ECO:0000259" key="3">
    <source>
        <dbReference type="Pfam" id="PF06916"/>
    </source>
</evidence>
<dbReference type="PANTHER" id="PTHR21377:SF0">
    <property type="entry name" value="PROTEIN FAM210B, MITOCHONDRIAL"/>
    <property type="match status" value="1"/>
</dbReference>
<dbReference type="PANTHER" id="PTHR21377">
    <property type="entry name" value="PROTEIN FAM210B, MITOCHONDRIAL"/>
    <property type="match status" value="1"/>
</dbReference>
<evidence type="ECO:0000313" key="5">
    <source>
        <dbReference type="Proteomes" id="UP000030671"/>
    </source>
</evidence>
<dbReference type="GO" id="GO:0005739">
    <property type="term" value="C:mitochondrion"/>
    <property type="evidence" value="ECO:0007669"/>
    <property type="project" value="TreeGrafter"/>
</dbReference>
<accession>W4K5F6</accession>
<feature type="transmembrane region" description="Helical" evidence="2">
    <location>
        <begin position="88"/>
        <end position="111"/>
    </location>
</feature>
<dbReference type="GeneID" id="20670728"/>
<dbReference type="HOGENOM" id="CLU_059211_1_2_1"/>
<dbReference type="EMBL" id="KI925459">
    <property type="protein sequence ID" value="ETW81042.1"/>
    <property type="molecule type" value="Genomic_DNA"/>
</dbReference>
<dbReference type="AlphaFoldDB" id="W4K5F6"/>
<dbReference type="InterPro" id="IPR045866">
    <property type="entry name" value="FAM210A/B-like"/>
</dbReference>
<sequence length="222" mass="23938">MLGRIFPRVPILRTLLPRVSQPLLPTSRFALADSRILTRVPRSSSSRLFHHTPARLSSSLPPSPSSDESQANASTSLSQRLRVLIKSYGWYALGMYIVISVADFGVAFAGVNLLGADYVSAVAASAKEWVLGFASSRPPEPGREELDAVAAQTGAGGNEGLYAMLVLAYTVHKTLFLPVRVGLTAALTPRLVGWLRARGWAGGAGARRAAQEMRNRIRKDLD</sequence>